<reference evidence="3 4" key="1">
    <citation type="submission" date="2021-04" db="EMBL/GenBank/DDBJ databases">
        <title>The complete genome sequence of Neokomagataea sp. TBRC 2177.</title>
        <authorList>
            <person name="Charoenyingcharoen P."/>
            <person name="Yukphan P."/>
        </authorList>
    </citation>
    <scope>NUCLEOTIDE SEQUENCE [LARGE SCALE GENOMIC DNA]</scope>
    <source>
        <strain evidence="3 4">TBRC 2177</strain>
    </source>
</reference>
<comment type="caution">
    <text evidence="3">The sequence shown here is derived from an EMBL/GenBank/DDBJ whole genome shotgun (WGS) entry which is preliminary data.</text>
</comment>
<accession>A0ABS5E559</accession>
<evidence type="ECO:0000259" key="2">
    <source>
        <dbReference type="Pfam" id="PF03544"/>
    </source>
</evidence>
<sequence>MMRKKAYFLICTLSACALMPHLYADEPSTISNFKTHLIAPLYPPSELLLHRNGTADITCHLLENGLADSCQIDQATSPAFGQSSLYAAVNSIMLPNFEDNHPVPTIRHQHYVFQKHWPAATSPVIDTSHPYRPSYPPAAEEAHLSGTVKVSCTIDPIGIAHDCEATGGPEILRQTALGYFTTARYIPALQDGNPITHSYSGSMTWSNEDNSADPFKSH</sequence>
<protein>
    <submittedName>
        <fullName evidence="3">Energy transducer TonB</fullName>
    </submittedName>
</protein>
<dbReference type="InterPro" id="IPR037682">
    <property type="entry name" value="TonB_C"/>
</dbReference>
<name>A0ABS5E559_9PROT</name>
<dbReference type="PROSITE" id="PS51257">
    <property type="entry name" value="PROKAR_LIPOPROTEIN"/>
    <property type="match status" value="1"/>
</dbReference>
<keyword evidence="1" id="KW-0732">Signal</keyword>
<gene>
    <name evidence="3" type="ORF">KB213_03045</name>
</gene>
<keyword evidence="4" id="KW-1185">Reference proteome</keyword>
<feature type="signal peptide" evidence="1">
    <location>
        <begin position="1"/>
        <end position="24"/>
    </location>
</feature>
<dbReference type="Gene3D" id="3.30.1150.10">
    <property type="match status" value="1"/>
</dbReference>
<evidence type="ECO:0000313" key="4">
    <source>
        <dbReference type="Proteomes" id="UP000677812"/>
    </source>
</evidence>
<feature type="domain" description="TonB C-terminal" evidence="2">
    <location>
        <begin position="132"/>
        <end position="202"/>
    </location>
</feature>
<dbReference type="EMBL" id="JAGRQH010000002">
    <property type="protein sequence ID" value="MBR0559038.1"/>
    <property type="molecule type" value="Genomic_DNA"/>
</dbReference>
<dbReference type="RefSeq" id="WP_211680613.1">
    <property type="nucleotide sequence ID" value="NZ_JAGRQH010000002.1"/>
</dbReference>
<organism evidence="3 4">
    <name type="scientific">Neokomagataea anthophila</name>
    <dbReference type="NCBI Taxonomy" id="2826925"/>
    <lineage>
        <taxon>Bacteria</taxon>
        <taxon>Pseudomonadati</taxon>
        <taxon>Pseudomonadota</taxon>
        <taxon>Alphaproteobacteria</taxon>
        <taxon>Acetobacterales</taxon>
        <taxon>Acetobacteraceae</taxon>
        <taxon>Neokomagataea</taxon>
    </lineage>
</organism>
<feature type="chain" id="PRO_5046700132" evidence="1">
    <location>
        <begin position="25"/>
        <end position="218"/>
    </location>
</feature>
<dbReference type="Pfam" id="PF03544">
    <property type="entry name" value="TonB_C"/>
    <property type="match status" value="1"/>
</dbReference>
<evidence type="ECO:0000313" key="3">
    <source>
        <dbReference type="EMBL" id="MBR0559038.1"/>
    </source>
</evidence>
<dbReference type="SUPFAM" id="SSF74653">
    <property type="entry name" value="TolA/TonB C-terminal domain"/>
    <property type="match status" value="2"/>
</dbReference>
<proteinExistence type="predicted"/>
<dbReference type="Proteomes" id="UP000677812">
    <property type="component" value="Unassembled WGS sequence"/>
</dbReference>
<evidence type="ECO:0000256" key="1">
    <source>
        <dbReference type="SAM" id="SignalP"/>
    </source>
</evidence>